<dbReference type="GO" id="GO:0046872">
    <property type="term" value="F:metal ion binding"/>
    <property type="evidence" value="ECO:0007669"/>
    <property type="project" value="UniProtKB-KW"/>
</dbReference>
<evidence type="ECO:0000256" key="2">
    <source>
        <dbReference type="ARBA" id="ARBA00022723"/>
    </source>
</evidence>
<evidence type="ECO:0000256" key="3">
    <source>
        <dbReference type="ARBA" id="ARBA00022801"/>
    </source>
</evidence>
<accession>A0A1G7SMB6</accession>
<keyword evidence="4 6" id="KW-0862">Zinc</keyword>
<dbReference type="CDD" id="cd07331">
    <property type="entry name" value="M48C_Oma1_like"/>
    <property type="match status" value="1"/>
</dbReference>
<dbReference type="Pfam" id="PF01435">
    <property type="entry name" value="Peptidase_M48"/>
    <property type="match status" value="1"/>
</dbReference>
<evidence type="ECO:0000256" key="6">
    <source>
        <dbReference type="RuleBase" id="RU003983"/>
    </source>
</evidence>
<dbReference type="Gene3D" id="3.30.2010.10">
    <property type="entry name" value="Metalloproteases ('zincins'), catalytic domain"/>
    <property type="match status" value="1"/>
</dbReference>
<comment type="similarity">
    <text evidence="6">Belongs to the peptidase M48 family.</text>
</comment>
<feature type="signal peptide" evidence="7">
    <location>
        <begin position="1"/>
        <end position="17"/>
    </location>
</feature>
<dbReference type="GO" id="GO:0004222">
    <property type="term" value="F:metalloendopeptidase activity"/>
    <property type="evidence" value="ECO:0007669"/>
    <property type="project" value="InterPro"/>
</dbReference>
<feature type="chain" id="PRO_5011546061" evidence="7">
    <location>
        <begin position="18"/>
        <end position="266"/>
    </location>
</feature>
<keyword evidence="5 6" id="KW-0482">Metalloprotease</keyword>
<keyword evidence="2" id="KW-0479">Metal-binding</keyword>
<dbReference type="STRING" id="284577.SAMN05216571_10729"/>
<evidence type="ECO:0000259" key="8">
    <source>
        <dbReference type="Pfam" id="PF01435"/>
    </source>
</evidence>
<keyword evidence="3 6" id="KW-0378">Hydrolase</keyword>
<dbReference type="PANTHER" id="PTHR22726">
    <property type="entry name" value="METALLOENDOPEPTIDASE OMA1"/>
    <property type="match status" value="1"/>
</dbReference>
<name>A0A1G7SMB6_9GAMM</name>
<feature type="domain" description="Peptidase M48" evidence="8">
    <location>
        <begin position="62"/>
        <end position="242"/>
    </location>
</feature>
<dbReference type="OrthoDB" id="9810445at2"/>
<evidence type="ECO:0000256" key="7">
    <source>
        <dbReference type="SAM" id="SignalP"/>
    </source>
</evidence>
<dbReference type="GO" id="GO:0016020">
    <property type="term" value="C:membrane"/>
    <property type="evidence" value="ECO:0007669"/>
    <property type="project" value="TreeGrafter"/>
</dbReference>
<dbReference type="PROSITE" id="PS51257">
    <property type="entry name" value="PROKAR_LIPOPROTEIN"/>
    <property type="match status" value="1"/>
</dbReference>
<comment type="cofactor">
    <cofactor evidence="6">
        <name>Zn(2+)</name>
        <dbReference type="ChEBI" id="CHEBI:29105"/>
    </cofactor>
    <text evidence="6">Binds 1 zinc ion per subunit.</text>
</comment>
<evidence type="ECO:0000313" key="10">
    <source>
        <dbReference type="Proteomes" id="UP000198641"/>
    </source>
</evidence>
<dbReference type="EMBL" id="FNCI01000007">
    <property type="protein sequence ID" value="SDG24205.1"/>
    <property type="molecule type" value="Genomic_DNA"/>
</dbReference>
<evidence type="ECO:0000256" key="1">
    <source>
        <dbReference type="ARBA" id="ARBA00022670"/>
    </source>
</evidence>
<keyword evidence="1 6" id="KW-0645">Protease</keyword>
<evidence type="ECO:0000256" key="5">
    <source>
        <dbReference type="ARBA" id="ARBA00023049"/>
    </source>
</evidence>
<protein>
    <submittedName>
        <fullName evidence="9">Peptidase family M48</fullName>
    </submittedName>
</protein>
<keyword evidence="7" id="KW-0732">Signal</keyword>
<dbReference type="Proteomes" id="UP000198641">
    <property type="component" value="Unassembled WGS sequence"/>
</dbReference>
<gene>
    <name evidence="9" type="ORF">SAMN05216571_10729</name>
</gene>
<dbReference type="GO" id="GO:0051603">
    <property type="term" value="P:proteolysis involved in protein catabolic process"/>
    <property type="evidence" value="ECO:0007669"/>
    <property type="project" value="TreeGrafter"/>
</dbReference>
<sequence length="266" mass="28145">MRWIQGMAVGALSLALAACSSSPTGRQQLTLVSDQQLNQMGAQTFEQYQQKLPTVGGATLNYVQCVSNAIVAELPSSDLAPNWEVKVFDDPSANAFALPGGYIGVNTGLLDIASNQDQLAAVIGHEVSHVLARHANERVSTQQATQLGLSVIQSAAGIQGPQGDAIMGALGAGAQYGIMLPFSRSHESEADKLGIQLMADAGFDPRASVTLWEKMSQAGGSQPPVWMSTHPSNNQRIEGLEASMNEALPRFEQARRAGKTPNCSRS</sequence>
<dbReference type="InterPro" id="IPR001915">
    <property type="entry name" value="Peptidase_M48"/>
</dbReference>
<dbReference type="InterPro" id="IPR051156">
    <property type="entry name" value="Mito/Outer_Membr_Metalloprot"/>
</dbReference>
<dbReference type="PANTHER" id="PTHR22726:SF24">
    <property type="entry name" value="M48 FAMILY METALLOPEPTIDASE"/>
    <property type="match status" value="1"/>
</dbReference>
<dbReference type="AlphaFoldDB" id="A0A1G7SMB6"/>
<keyword evidence="10" id="KW-1185">Reference proteome</keyword>
<reference evidence="9 10" key="1">
    <citation type="submission" date="2016-10" db="EMBL/GenBank/DDBJ databases">
        <authorList>
            <person name="de Groot N.N."/>
        </authorList>
    </citation>
    <scope>NUCLEOTIDE SEQUENCE [LARGE SCALE GENOMIC DNA]</scope>
    <source>
        <strain evidence="9 10">BH539</strain>
    </source>
</reference>
<organism evidence="9 10">
    <name type="scientific">Onishia taeanensis</name>
    <dbReference type="NCBI Taxonomy" id="284577"/>
    <lineage>
        <taxon>Bacteria</taxon>
        <taxon>Pseudomonadati</taxon>
        <taxon>Pseudomonadota</taxon>
        <taxon>Gammaproteobacteria</taxon>
        <taxon>Oceanospirillales</taxon>
        <taxon>Halomonadaceae</taxon>
        <taxon>Onishia</taxon>
    </lineage>
</organism>
<evidence type="ECO:0000256" key="4">
    <source>
        <dbReference type="ARBA" id="ARBA00022833"/>
    </source>
</evidence>
<evidence type="ECO:0000313" key="9">
    <source>
        <dbReference type="EMBL" id="SDG24205.1"/>
    </source>
</evidence>
<dbReference type="RefSeq" id="WP_092525836.1">
    <property type="nucleotide sequence ID" value="NZ_FNCI01000007.1"/>
</dbReference>
<proteinExistence type="inferred from homology"/>